<dbReference type="Gene3D" id="3.30.428.70">
    <property type="match status" value="1"/>
</dbReference>
<accession>A0ABP0DKK2</accession>
<evidence type="ECO:0000259" key="1">
    <source>
        <dbReference type="Pfam" id="PF09830"/>
    </source>
</evidence>
<protein>
    <submittedName>
        <fullName evidence="3">Bifunctional AP-4-A phosphorylase/ADP sulfurylase</fullName>
        <ecNumber evidence="3">2.7.7.53</ecNumber>
    </submittedName>
</protein>
<dbReference type="GO" id="GO:0003877">
    <property type="term" value="F:ATP:ADP adenylyltransferase activity"/>
    <property type="evidence" value="ECO:0007669"/>
    <property type="project" value="UniProtKB-EC"/>
</dbReference>
<dbReference type="InterPro" id="IPR036265">
    <property type="entry name" value="HIT-like_sf"/>
</dbReference>
<keyword evidence="3" id="KW-0548">Nucleotidyltransferase</keyword>
<evidence type="ECO:0000259" key="2">
    <source>
        <dbReference type="Pfam" id="PF19327"/>
    </source>
</evidence>
<feature type="domain" description="Ap4A phosphorylase 1/2 N-terminal" evidence="2">
    <location>
        <begin position="11"/>
        <end position="175"/>
    </location>
</feature>
<dbReference type="InterPro" id="IPR045759">
    <property type="entry name" value="Ap4A_phos1/2_N"/>
</dbReference>
<gene>
    <name evidence="3" type="primary">APA2</name>
    <name evidence="3" type="ORF">SEPCBS119000_003204</name>
</gene>
<dbReference type="SUPFAM" id="SSF54197">
    <property type="entry name" value="HIT-like"/>
    <property type="match status" value="1"/>
</dbReference>
<feature type="domain" description="ATP adenylyltransferase C-terminal" evidence="1">
    <location>
        <begin position="204"/>
        <end position="335"/>
    </location>
</feature>
<dbReference type="Pfam" id="PF09830">
    <property type="entry name" value="ATP_transf"/>
    <property type="match status" value="1"/>
</dbReference>
<dbReference type="InterPro" id="IPR009163">
    <property type="entry name" value="Ap4A_phos1/2"/>
</dbReference>
<comment type="caution">
    <text evidence="3">The sequence shown here is derived from an EMBL/GenBank/DDBJ whole genome shotgun (WGS) entry which is preliminary data.</text>
</comment>
<dbReference type="PANTHER" id="PTHR38420">
    <property type="entry name" value="AP-4-A PHOSPHORYLASE II"/>
    <property type="match status" value="1"/>
</dbReference>
<evidence type="ECO:0000313" key="3">
    <source>
        <dbReference type="EMBL" id="CAK7268717.1"/>
    </source>
</evidence>
<dbReference type="EC" id="2.7.7.53" evidence="3"/>
<dbReference type="InterPro" id="IPR043171">
    <property type="entry name" value="Ap4A_phos1/2-like"/>
</dbReference>
<keyword evidence="4" id="KW-1185">Reference proteome</keyword>
<proteinExistence type="predicted"/>
<organism evidence="3 4">
    <name type="scientific">Sporothrix epigloea</name>
    <dbReference type="NCBI Taxonomy" id="1892477"/>
    <lineage>
        <taxon>Eukaryota</taxon>
        <taxon>Fungi</taxon>
        <taxon>Dikarya</taxon>
        <taxon>Ascomycota</taxon>
        <taxon>Pezizomycotina</taxon>
        <taxon>Sordariomycetes</taxon>
        <taxon>Sordariomycetidae</taxon>
        <taxon>Ophiostomatales</taxon>
        <taxon>Ophiostomataceae</taxon>
        <taxon>Sporothrix</taxon>
    </lineage>
</organism>
<dbReference type="InterPro" id="IPR019200">
    <property type="entry name" value="ATP_adenylylTrfase_C"/>
</dbReference>
<dbReference type="PANTHER" id="PTHR38420:SF3">
    <property type="entry name" value="5',5'''-P-1,P-4-TETRAPHOSPHATE PHOSPHORYLASE 2"/>
    <property type="match status" value="1"/>
</dbReference>
<evidence type="ECO:0000313" key="4">
    <source>
        <dbReference type="Proteomes" id="UP001642502"/>
    </source>
</evidence>
<reference evidence="3 4" key="1">
    <citation type="submission" date="2024-01" db="EMBL/GenBank/DDBJ databases">
        <authorList>
            <person name="Allen C."/>
            <person name="Tagirdzhanova G."/>
        </authorList>
    </citation>
    <scope>NUCLEOTIDE SEQUENCE [LARGE SCALE GENOMIC DNA]</scope>
    <source>
        <strain evidence="3 4">CBS 119000</strain>
    </source>
</reference>
<name>A0ABP0DKK2_9PEZI</name>
<keyword evidence="3" id="KW-0808">Transferase</keyword>
<dbReference type="Pfam" id="PF19327">
    <property type="entry name" value="Ap4A_phos_N"/>
    <property type="match status" value="1"/>
</dbReference>
<sequence>MAPSHGLPAGLPHLVHDAFVRARAAGDLTFFPTQVALLRVHGVPFQLRFAPSLAKKPKPSDDKISKVPSKPFDPFENPPPGLLIVPQVGEAGSFTHRLVLNKFAISQDHSILATSDFRPQTHLLEAGDLAAAYACVNAYHEEGEELYVFYNSGTHSGASQPHRHLQLLPVRRMQEGVEPQMREECGGTMDGILVDQLAWTSATLPIFVAVAQLPESGGASAATLHATYLALYRQACAAAIHTSAINADGETVDAAAEESGTIPARMSYNLALTRKSMAILPRTAEGSMVSPGGGTLSLNGTVLAGTALVKSDAEWDALRNDASGLENVLVQIGVPVGSQTLKKEQTAAL</sequence>
<dbReference type="Proteomes" id="UP001642502">
    <property type="component" value="Unassembled WGS sequence"/>
</dbReference>
<dbReference type="EMBL" id="CAWUON010000039">
    <property type="protein sequence ID" value="CAK7268717.1"/>
    <property type="molecule type" value="Genomic_DNA"/>
</dbReference>